<keyword evidence="1" id="KW-0812">Transmembrane</keyword>
<name>T0ZRZ0_9ZZZZ</name>
<comment type="caution">
    <text evidence="2">The sequence shown here is derived from an EMBL/GenBank/DDBJ whole genome shotgun (WGS) entry which is preliminary data.</text>
</comment>
<dbReference type="EMBL" id="AUZX01014329">
    <property type="protein sequence ID" value="EQD32585.1"/>
    <property type="molecule type" value="Genomic_DNA"/>
</dbReference>
<evidence type="ECO:0000256" key="1">
    <source>
        <dbReference type="SAM" id="Phobius"/>
    </source>
</evidence>
<accession>T0ZRZ0</accession>
<organism evidence="2">
    <name type="scientific">mine drainage metagenome</name>
    <dbReference type="NCBI Taxonomy" id="410659"/>
    <lineage>
        <taxon>unclassified sequences</taxon>
        <taxon>metagenomes</taxon>
        <taxon>ecological metagenomes</taxon>
    </lineage>
</organism>
<evidence type="ECO:0000313" key="2">
    <source>
        <dbReference type="EMBL" id="EQD32585.1"/>
    </source>
</evidence>
<feature type="transmembrane region" description="Helical" evidence="1">
    <location>
        <begin position="33"/>
        <end position="51"/>
    </location>
</feature>
<reference evidence="2" key="1">
    <citation type="submission" date="2013-08" db="EMBL/GenBank/DDBJ databases">
        <authorList>
            <person name="Mendez C."/>
            <person name="Richter M."/>
            <person name="Ferrer M."/>
            <person name="Sanchez J."/>
        </authorList>
    </citation>
    <scope>NUCLEOTIDE SEQUENCE</scope>
</reference>
<feature type="non-terminal residue" evidence="2">
    <location>
        <position position="1"/>
    </location>
</feature>
<proteinExistence type="predicted"/>
<keyword evidence="1" id="KW-0472">Membrane</keyword>
<dbReference type="AlphaFoldDB" id="T0ZRZ0"/>
<gene>
    <name evidence="2" type="ORF">B1A_19428</name>
</gene>
<keyword evidence="1" id="KW-1133">Transmembrane helix</keyword>
<reference evidence="2" key="2">
    <citation type="journal article" date="2014" name="ISME J.">
        <title>Microbial stratification in low pH oxic and suboxic macroscopic growths along an acid mine drainage.</title>
        <authorList>
            <person name="Mendez-Garcia C."/>
            <person name="Mesa V."/>
            <person name="Sprenger R.R."/>
            <person name="Richter M."/>
            <person name="Diez M.S."/>
            <person name="Solano J."/>
            <person name="Bargiela R."/>
            <person name="Golyshina O.V."/>
            <person name="Manteca A."/>
            <person name="Ramos J.L."/>
            <person name="Gallego J.R."/>
            <person name="Llorente I."/>
            <person name="Martins Dos Santos V.A."/>
            <person name="Jensen O.N."/>
            <person name="Pelaez A.I."/>
            <person name="Sanchez J."/>
            <person name="Ferrer M."/>
        </authorList>
    </citation>
    <scope>NUCLEOTIDE SEQUENCE</scope>
</reference>
<sequence length="125" mass="13671">VFDLLAAAGIIAVTLSVSPSVRSLPYHEQFRRAGYFGIGLALLLALVAVAIRLNGPRIADFAGRAFGIVSKRLAHAVHEKILAFSHGLDAIAGWSELLLASFLFVFDVGFDRACLRRRRAFLYRS</sequence>
<protein>
    <submittedName>
        <fullName evidence="2">Uncharacterized protein</fullName>
    </submittedName>
</protein>